<dbReference type="InterPro" id="IPR007899">
    <property type="entry name" value="CHAD_dom"/>
</dbReference>
<proteinExistence type="predicted"/>
<dbReference type="Gene3D" id="1.40.20.10">
    <property type="entry name" value="CHAD domain"/>
    <property type="match status" value="1"/>
</dbReference>
<protein>
    <submittedName>
        <fullName evidence="4">CYTH and CHAD domain-containing protein</fullName>
    </submittedName>
</protein>
<feature type="compositionally biased region" description="Basic residues" evidence="1">
    <location>
        <begin position="506"/>
        <end position="515"/>
    </location>
</feature>
<comment type="caution">
    <text evidence="4">The sequence shown here is derived from an EMBL/GenBank/DDBJ whole genome shotgun (WGS) entry which is preliminary data.</text>
</comment>
<dbReference type="Gene3D" id="2.40.320.10">
    <property type="entry name" value="Hypothetical Protein Pfu-838710-001"/>
    <property type="match status" value="1"/>
</dbReference>
<feature type="region of interest" description="Disordered" evidence="1">
    <location>
        <begin position="493"/>
        <end position="515"/>
    </location>
</feature>
<evidence type="ECO:0000256" key="1">
    <source>
        <dbReference type="SAM" id="MobiDB-lite"/>
    </source>
</evidence>
<dbReference type="Pfam" id="PF01928">
    <property type="entry name" value="CYTH"/>
    <property type="match status" value="1"/>
</dbReference>
<dbReference type="SUPFAM" id="SSF55154">
    <property type="entry name" value="CYTH-like phosphatases"/>
    <property type="match status" value="1"/>
</dbReference>
<dbReference type="RefSeq" id="WP_151473851.1">
    <property type="nucleotide sequence ID" value="NZ_WBKG01000045.1"/>
</dbReference>
<dbReference type="Proteomes" id="UP000442990">
    <property type="component" value="Unassembled WGS sequence"/>
</dbReference>
<evidence type="ECO:0000259" key="2">
    <source>
        <dbReference type="PROSITE" id="PS51707"/>
    </source>
</evidence>
<dbReference type="PROSITE" id="PS51708">
    <property type="entry name" value="CHAD"/>
    <property type="match status" value="1"/>
</dbReference>
<accession>A0A7J5D4P3</accession>
<dbReference type="PANTHER" id="PTHR39339">
    <property type="entry name" value="SLR1444 PROTEIN"/>
    <property type="match status" value="1"/>
</dbReference>
<evidence type="ECO:0000313" key="4">
    <source>
        <dbReference type="EMBL" id="KAB1979035.1"/>
    </source>
</evidence>
<dbReference type="PROSITE" id="PS51707">
    <property type="entry name" value="CYTH"/>
    <property type="match status" value="1"/>
</dbReference>
<dbReference type="InterPro" id="IPR023577">
    <property type="entry name" value="CYTH_domain"/>
</dbReference>
<name>A0A7J5D4P3_9ACTN</name>
<dbReference type="InterPro" id="IPR033469">
    <property type="entry name" value="CYTH-like_dom_sf"/>
</dbReference>
<organism evidence="4 5">
    <name type="scientific">Streptomyces triticiradicis</name>
    <dbReference type="NCBI Taxonomy" id="2651189"/>
    <lineage>
        <taxon>Bacteria</taxon>
        <taxon>Bacillati</taxon>
        <taxon>Actinomycetota</taxon>
        <taxon>Actinomycetes</taxon>
        <taxon>Kitasatosporales</taxon>
        <taxon>Streptomycetaceae</taxon>
        <taxon>Streptomyces</taxon>
    </lineage>
</organism>
<dbReference type="SMART" id="SM01118">
    <property type="entry name" value="CYTH"/>
    <property type="match status" value="1"/>
</dbReference>
<sequence>MARSMRETERKYAVPDADISWLSDLAGAGPVASVADQGVRELDAVYYDSDDLRLTRTRASLRRRTGGTDAGWHLKLPLPGDSREEIRTSSMSEDVPEELRCLTLSRTRGAVLRPVVRIRSSRSPHRLLDAEGDVLAELSVDQVSAEVLLDDEGRTAWTELEVELVQDGDPALLDSVEKVLRKNGLDRAQSPSKVFRALTEATSLLRRAPDASDARADVAPGTAGRHVLAYTDRLVGALMDLDPAVRRDTPDSVHRMRTTARRLRGCLRSYRSVFDREVTDPVRRDLKWLANELGAERDHEVLRDRLTSEVRELSGELVLGPVEARLKAWDVARRTEARRRTLDALASPRYLGLLNGLKSLTEAPPLRASKAAGKPGKVFRKVLRKEYRRLAGRMEPALVMASGPERDTAIHDARKAAKRLRYAAEAARPALGKPARRLGKRAKAVQQVSGAQHDSVVTRDALRRLAVSAHAAGEPGFTWGVLHGQEGAAAAARERQLPEAWSKARAAARKKALRS</sequence>
<dbReference type="Pfam" id="PF05235">
    <property type="entry name" value="CHAD"/>
    <property type="match status" value="1"/>
</dbReference>
<gene>
    <name evidence="4" type="ORF">F8144_37225</name>
</gene>
<dbReference type="PANTHER" id="PTHR39339:SF1">
    <property type="entry name" value="CHAD DOMAIN-CONTAINING PROTEIN"/>
    <property type="match status" value="1"/>
</dbReference>
<feature type="domain" description="CHAD" evidence="3">
    <location>
        <begin position="220"/>
        <end position="506"/>
    </location>
</feature>
<evidence type="ECO:0000313" key="5">
    <source>
        <dbReference type="Proteomes" id="UP000442990"/>
    </source>
</evidence>
<feature type="domain" description="CYTH" evidence="2">
    <location>
        <begin position="5"/>
        <end position="201"/>
    </location>
</feature>
<evidence type="ECO:0000259" key="3">
    <source>
        <dbReference type="PROSITE" id="PS51708"/>
    </source>
</evidence>
<keyword evidence="5" id="KW-1185">Reference proteome</keyword>
<reference evidence="4 5" key="1">
    <citation type="submission" date="2019-09" db="EMBL/GenBank/DDBJ databases">
        <title>Isolation and identification of active actinomycetes.</title>
        <authorList>
            <person name="Yu Z."/>
            <person name="Han C."/>
            <person name="Yu B."/>
        </authorList>
    </citation>
    <scope>NUCLEOTIDE SEQUENCE [LARGE SCALE GENOMIC DNA]</scope>
    <source>
        <strain evidence="4 5">NEAU-H2</strain>
    </source>
</reference>
<dbReference type="InterPro" id="IPR038186">
    <property type="entry name" value="CHAD_dom_sf"/>
</dbReference>
<dbReference type="SMART" id="SM00880">
    <property type="entry name" value="CHAD"/>
    <property type="match status" value="1"/>
</dbReference>
<dbReference type="AlphaFoldDB" id="A0A7J5D4P3"/>
<dbReference type="EMBL" id="WBKG01000045">
    <property type="protein sequence ID" value="KAB1979035.1"/>
    <property type="molecule type" value="Genomic_DNA"/>
</dbReference>
<dbReference type="CDD" id="cd07374">
    <property type="entry name" value="CYTH-like_Pase"/>
    <property type="match status" value="1"/>
</dbReference>